<dbReference type="InterPro" id="IPR001296">
    <property type="entry name" value="Glyco_trans_1"/>
</dbReference>
<evidence type="ECO:0008006" key="6">
    <source>
        <dbReference type="Google" id="ProtNLM"/>
    </source>
</evidence>
<gene>
    <name evidence="4" type="ORF">A3B50_02000</name>
</gene>
<organism evidence="4 5">
    <name type="scientific">Candidatus Roizmanbacteria bacterium RIFCSPLOWO2_01_FULL_40_42</name>
    <dbReference type="NCBI Taxonomy" id="1802066"/>
    <lineage>
        <taxon>Bacteria</taxon>
        <taxon>Candidatus Roizmaniibacteriota</taxon>
    </lineage>
</organism>
<evidence type="ECO:0000313" key="4">
    <source>
        <dbReference type="EMBL" id="OGK50535.1"/>
    </source>
</evidence>
<proteinExistence type="predicted"/>
<evidence type="ECO:0000259" key="2">
    <source>
        <dbReference type="Pfam" id="PF00534"/>
    </source>
</evidence>
<dbReference type="PANTHER" id="PTHR46401:SF2">
    <property type="entry name" value="GLYCOSYLTRANSFERASE WBBK-RELATED"/>
    <property type="match status" value="1"/>
</dbReference>
<feature type="domain" description="Glycosyltransferase subfamily 4-like N-terminal" evidence="3">
    <location>
        <begin position="15"/>
        <end position="180"/>
    </location>
</feature>
<dbReference type="Pfam" id="PF00534">
    <property type="entry name" value="Glycos_transf_1"/>
    <property type="match status" value="1"/>
</dbReference>
<evidence type="ECO:0000313" key="5">
    <source>
        <dbReference type="Proteomes" id="UP000178558"/>
    </source>
</evidence>
<dbReference type="Pfam" id="PF13439">
    <property type="entry name" value="Glyco_transf_4"/>
    <property type="match status" value="1"/>
</dbReference>
<name>A0A1F7J4K2_9BACT</name>
<keyword evidence="1" id="KW-0808">Transferase</keyword>
<evidence type="ECO:0000259" key="3">
    <source>
        <dbReference type="Pfam" id="PF13439"/>
    </source>
</evidence>
<dbReference type="InterPro" id="IPR028098">
    <property type="entry name" value="Glyco_trans_4-like_N"/>
</dbReference>
<feature type="domain" description="Glycosyl transferase family 1" evidence="2">
    <location>
        <begin position="195"/>
        <end position="338"/>
    </location>
</feature>
<dbReference type="AlphaFoldDB" id="A0A1F7J4K2"/>
<accession>A0A1F7J4K2</accession>
<reference evidence="4 5" key="1">
    <citation type="journal article" date="2016" name="Nat. Commun.">
        <title>Thousands of microbial genomes shed light on interconnected biogeochemical processes in an aquifer system.</title>
        <authorList>
            <person name="Anantharaman K."/>
            <person name="Brown C.T."/>
            <person name="Hug L.A."/>
            <person name="Sharon I."/>
            <person name="Castelle C.J."/>
            <person name="Probst A.J."/>
            <person name="Thomas B.C."/>
            <person name="Singh A."/>
            <person name="Wilkins M.J."/>
            <person name="Karaoz U."/>
            <person name="Brodie E.L."/>
            <person name="Williams K.H."/>
            <person name="Hubbard S.S."/>
            <person name="Banfield J.F."/>
        </authorList>
    </citation>
    <scope>NUCLEOTIDE SEQUENCE [LARGE SCALE GENOMIC DNA]</scope>
</reference>
<dbReference type="EMBL" id="MGAQ01000015">
    <property type="protein sequence ID" value="OGK50535.1"/>
    <property type="molecule type" value="Genomic_DNA"/>
</dbReference>
<sequence length="366" mass="43108">MKKLGIDARLYRQTGVGVYVRNLLYYLGSNLPSDVQVYIYLTERDFDTASFKEKNFIKRKANFQWHTFSEQTGFLKTILADNLDLMHFTYFSYPILYRRSFISTVHDLTPYLFKTGRSSTKNILLYKLKHFFFTRILKSQIKNAKAIITPTQAVKNQILKHFSNKYEKKIHAIYEGLNEELLQIKENTDLKKSFSEDFMVYIGNFYPHKNVERLIKAFTRINKDIQLVLAGPDDFFARRIQRLIIEFGQTKRIIFYKNPTLSDLVFFYKHAKALINPSLSEGFGLPMIEALYYNCPILGSDIEVFQEVLNKNYRSFDPYNDASMSYAISSFLEKPTNNSNKELLKKYSFEKMTKETTDLYKVHLNL</sequence>
<dbReference type="Gene3D" id="3.40.50.2000">
    <property type="entry name" value="Glycogen Phosphorylase B"/>
    <property type="match status" value="2"/>
</dbReference>
<dbReference type="GO" id="GO:0016757">
    <property type="term" value="F:glycosyltransferase activity"/>
    <property type="evidence" value="ECO:0007669"/>
    <property type="project" value="InterPro"/>
</dbReference>
<comment type="caution">
    <text evidence="4">The sequence shown here is derived from an EMBL/GenBank/DDBJ whole genome shotgun (WGS) entry which is preliminary data.</text>
</comment>
<evidence type="ECO:0000256" key="1">
    <source>
        <dbReference type="ARBA" id="ARBA00022679"/>
    </source>
</evidence>
<protein>
    <recommendedName>
        <fullName evidence="6">Glycosyl transferase family 1 domain-containing protein</fullName>
    </recommendedName>
</protein>
<dbReference type="Proteomes" id="UP000178558">
    <property type="component" value="Unassembled WGS sequence"/>
</dbReference>
<dbReference type="SUPFAM" id="SSF53756">
    <property type="entry name" value="UDP-Glycosyltransferase/glycogen phosphorylase"/>
    <property type="match status" value="1"/>
</dbReference>
<dbReference type="GO" id="GO:0009103">
    <property type="term" value="P:lipopolysaccharide biosynthetic process"/>
    <property type="evidence" value="ECO:0007669"/>
    <property type="project" value="TreeGrafter"/>
</dbReference>
<dbReference type="PANTHER" id="PTHR46401">
    <property type="entry name" value="GLYCOSYLTRANSFERASE WBBK-RELATED"/>
    <property type="match status" value="1"/>
</dbReference>
<dbReference type="CDD" id="cd03809">
    <property type="entry name" value="GT4_MtfB-like"/>
    <property type="match status" value="1"/>
</dbReference>